<dbReference type="InterPro" id="IPR024962">
    <property type="entry name" value="YukD-like"/>
</dbReference>
<dbReference type="InterPro" id="IPR006707">
    <property type="entry name" value="T7SS_EccD"/>
</dbReference>
<feature type="transmembrane region" description="Helical" evidence="7">
    <location>
        <begin position="123"/>
        <end position="141"/>
    </location>
</feature>
<feature type="transmembrane region" description="Helical" evidence="7">
    <location>
        <begin position="234"/>
        <end position="255"/>
    </location>
</feature>
<feature type="transmembrane region" description="Helical" evidence="7">
    <location>
        <begin position="321"/>
        <end position="338"/>
    </location>
</feature>
<evidence type="ECO:0000256" key="5">
    <source>
        <dbReference type="ARBA" id="ARBA00022989"/>
    </source>
</evidence>
<dbReference type="NCBIfam" id="TIGR03920">
    <property type="entry name" value="T7SS_EccD"/>
    <property type="match status" value="1"/>
</dbReference>
<dbReference type="Pfam" id="PF08817">
    <property type="entry name" value="YukD"/>
    <property type="match status" value="1"/>
</dbReference>
<dbReference type="Gene3D" id="3.10.20.90">
    <property type="entry name" value="Phosphatidylinositol 3-kinase Catalytic Subunit, Chain A, domain 1"/>
    <property type="match status" value="1"/>
</dbReference>
<feature type="transmembrane region" description="Helical" evidence="7">
    <location>
        <begin position="207"/>
        <end position="227"/>
    </location>
</feature>
<comment type="caution">
    <text evidence="9">The sequence shown here is derived from an EMBL/GenBank/DDBJ whole genome shotgun (WGS) entry which is preliminary data.</text>
</comment>
<keyword evidence="10" id="KW-1185">Reference proteome</keyword>
<evidence type="ECO:0000256" key="4">
    <source>
        <dbReference type="ARBA" id="ARBA00022692"/>
    </source>
</evidence>
<dbReference type="RefSeq" id="WP_067634360.1">
    <property type="nucleotide sequence ID" value="NZ_JAAXPI010000001.1"/>
</dbReference>
<dbReference type="GO" id="GO:0005886">
    <property type="term" value="C:plasma membrane"/>
    <property type="evidence" value="ECO:0007669"/>
    <property type="project" value="UniProtKB-SubCell"/>
</dbReference>
<proteinExistence type="inferred from homology"/>
<evidence type="ECO:0000256" key="1">
    <source>
        <dbReference type="ARBA" id="ARBA00004651"/>
    </source>
</evidence>
<name>A0A846YVD2_9ACTN</name>
<gene>
    <name evidence="9" type="primary">eccD</name>
    <name evidence="9" type="ORF">HGB48_01585</name>
</gene>
<accession>A0A846YVD2</accession>
<comment type="similarity">
    <text evidence="2">Belongs to the EccD/Snm4 family.</text>
</comment>
<dbReference type="InterPro" id="IPR044049">
    <property type="entry name" value="EccD_transm"/>
</dbReference>
<protein>
    <submittedName>
        <fullName evidence="9">Type VII secretion integral membrane protein EccD</fullName>
    </submittedName>
</protein>
<feature type="transmembrane region" description="Helical" evidence="7">
    <location>
        <begin position="174"/>
        <end position="195"/>
    </location>
</feature>
<evidence type="ECO:0000256" key="7">
    <source>
        <dbReference type="SAM" id="Phobius"/>
    </source>
</evidence>
<organism evidence="9 10">
    <name type="scientific">Actinomadura latina</name>
    <dbReference type="NCBI Taxonomy" id="163603"/>
    <lineage>
        <taxon>Bacteria</taxon>
        <taxon>Bacillati</taxon>
        <taxon>Actinomycetota</taxon>
        <taxon>Actinomycetes</taxon>
        <taxon>Streptosporangiales</taxon>
        <taxon>Thermomonosporaceae</taxon>
        <taxon>Actinomadura</taxon>
    </lineage>
</organism>
<evidence type="ECO:0000313" key="10">
    <source>
        <dbReference type="Proteomes" id="UP000579250"/>
    </source>
</evidence>
<feature type="transmembrane region" description="Helical" evidence="7">
    <location>
        <begin position="373"/>
        <end position="392"/>
    </location>
</feature>
<evidence type="ECO:0000313" key="9">
    <source>
        <dbReference type="EMBL" id="NKZ02458.1"/>
    </source>
</evidence>
<comment type="subcellular location">
    <subcellularLocation>
        <location evidence="1">Cell membrane</location>
        <topology evidence="1">Multi-pass membrane protein</topology>
    </subcellularLocation>
</comment>
<feature type="transmembrane region" description="Helical" evidence="7">
    <location>
        <begin position="398"/>
        <end position="422"/>
    </location>
</feature>
<evidence type="ECO:0000256" key="2">
    <source>
        <dbReference type="ARBA" id="ARBA00006162"/>
    </source>
</evidence>
<dbReference type="AlphaFoldDB" id="A0A846YVD2"/>
<keyword evidence="5 7" id="KW-1133">Transmembrane helix</keyword>
<evidence type="ECO:0000256" key="6">
    <source>
        <dbReference type="ARBA" id="ARBA00023136"/>
    </source>
</evidence>
<evidence type="ECO:0000259" key="8">
    <source>
        <dbReference type="Pfam" id="PF19053"/>
    </source>
</evidence>
<feature type="transmembrane region" description="Helical" evidence="7">
    <location>
        <begin position="147"/>
        <end position="167"/>
    </location>
</feature>
<reference evidence="9 10" key="1">
    <citation type="submission" date="2020-04" db="EMBL/GenBank/DDBJ databases">
        <title>MicrobeNet Type strains.</title>
        <authorList>
            <person name="Nicholson A.C."/>
        </authorList>
    </citation>
    <scope>NUCLEOTIDE SEQUENCE [LARGE SCALE GENOMIC DNA]</scope>
    <source>
        <strain evidence="9 10">ATCC BAA-277</strain>
    </source>
</reference>
<evidence type="ECO:0000256" key="3">
    <source>
        <dbReference type="ARBA" id="ARBA00022475"/>
    </source>
</evidence>
<feature type="domain" description="EccD-like transmembrane" evidence="8">
    <location>
        <begin position="120"/>
        <end position="463"/>
    </location>
</feature>
<dbReference type="EMBL" id="JAAXPI010000001">
    <property type="protein sequence ID" value="NKZ02458.1"/>
    <property type="molecule type" value="Genomic_DNA"/>
</dbReference>
<feature type="transmembrane region" description="Helical" evidence="7">
    <location>
        <begin position="261"/>
        <end position="282"/>
    </location>
</feature>
<keyword evidence="6 7" id="KW-0472">Membrane</keyword>
<feature type="transmembrane region" description="Helical" evidence="7">
    <location>
        <begin position="344"/>
        <end position="361"/>
    </location>
</feature>
<dbReference type="Pfam" id="PF19053">
    <property type="entry name" value="EccD"/>
    <property type="match status" value="1"/>
</dbReference>
<sequence>MSALPGADLCRVTVVGPSRRVDIALPSDATFAELYPTMLRYAGQNLADSGLAHGGWVLQKLDEAPFDPASTPSQAGLRDGDLIYLRPRMAQIPDMVFDDVPDVVATGVKERPGRWRQDATRRFALGWGVAGLVVGALTLLLAGPSWIAPAIAAGAVALLLLVAAVALSRALGDAGAGAALGYAALPYAFLAGLLGPAGDDPLRDVGALHLVAGFGAVVLAATIAGFAIADGLPVFYGVAVAALLGAANSAVSLGFDMDAAGIAAITVTVALALTPLLPGVAFKMARVQLPPVPGSAEDLRSDTLMVDGQALLSRTAVADRFVTGGVSAIGLVVLGAVVPLAFDGGWVSPVMCVVLAFTVLLRARIFRSRAQKLWLLVPGVTALAALAAATALDADSQVLLLTGVLLPTLVVSGIATGVGMWLPGNRLTPFWGRAGDILEIILVVALVPLALGVAGVFEYVRGVVG</sequence>
<feature type="transmembrane region" description="Helical" evidence="7">
    <location>
        <begin position="434"/>
        <end position="457"/>
    </location>
</feature>
<keyword evidence="4 7" id="KW-0812">Transmembrane</keyword>
<dbReference type="PIRSF" id="PIRSF017804">
    <property type="entry name" value="Secretion_EccD1"/>
    <property type="match status" value="1"/>
</dbReference>
<dbReference type="Proteomes" id="UP000579250">
    <property type="component" value="Unassembled WGS sequence"/>
</dbReference>
<keyword evidence="3" id="KW-1003">Cell membrane</keyword>